<dbReference type="Gene3D" id="3.30.70.100">
    <property type="match status" value="1"/>
</dbReference>
<dbReference type="InterPro" id="IPR011008">
    <property type="entry name" value="Dimeric_a/b-barrel"/>
</dbReference>
<reference evidence="2" key="1">
    <citation type="submission" date="2017-02" db="EMBL/GenBank/DDBJ databases">
        <authorList>
            <person name="Varghese N."/>
            <person name="Submissions S."/>
        </authorList>
    </citation>
    <scope>NUCLEOTIDE SEQUENCE [LARGE SCALE GENOMIC DNA]</scope>
    <source>
        <strain evidence="2">UM2</strain>
    </source>
</reference>
<evidence type="ECO:0000313" key="2">
    <source>
        <dbReference type="Proteomes" id="UP000189818"/>
    </source>
</evidence>
<dbReference type="EMBL" id="FUYM01000010">
    <property type="protein sequence ID" value="SKB98983.1"/>
    <property type="molecule type" value="Genomic_DNA"/>
</dbReference>
<protein>
    <recommendedName>
        <fullName evidence="3">EthD domain-containing protein</fullName>
    </recommendedName>
</protein>
<dbReference type="STRING" id="439228.SAMN06295920_110172"/>
<gene>
    <name evidence="1" type="ORF">SAMN06295920_110172</name>
</gene>
<dbReference type="SUPFAM" id="SSF54909">
    <property type="entry name" value="Dimeric alpha+beta barrel"/>
    <property type="match status" value="1"/>
</dbReference>
<sequence>MAWEPMGWLRDGDGDAITIAMTEIATGEKLRGWCGGRSRLTGDPTLPRPTCRLSVGPSVMARDGGFSWRGRRVSTHRVEPGDGRGLVFAFMDICDDAADEFEDWYESEHMPRLAALPGILRAGRYRASPGSGPAHLAYYLMDDLALSQSPQWMAAARTPWSARMRRFTSLYARYSFWRES</sequence>
<proteinExistence type="predicted"/>
<dbReference type="OrthoDB" id="3034735at2"/>
<organism evidence="1 2">
    <name type="scientific">Rhizorhabdus histidinilytica</name>
    <dbReference type="NCBI Taxonomy" id="439228"/>
    <lineage>
        <taxon>Bacteria</taxon>
        <taxon>Pseudomonadati</taxon>
        <taxon>Pseudomonadota</taxon>
        <taxon>Alphaproteobacteria</taxon>
        <taxon>Sphingomonadales</taxon>
        <taxon>Sphingomonadaceae</taxon>
        <taxon>Rhizorhabdus</taxon>
    </lineage>
</organism>
<dbReference type="AlphaFoldDB" id="A0A1T5FS34"/>
<dbReference type="Proteomes" id="UP000189818">
    <property type="component" value="Unassembled WGS sequence"/>
</dbReference>
<evidence type="ECO:0008006" key="3">
    <source>
        <dbReference type="Google" id="ProtNLM"/>
    </source>
</evidence>
<dbReference type="RefSeq" id="WP_139385145.1">
    <property type="nucleotide sequence ID" value="NZ_FUYM01000010.1"/>
</dbReference>
<accession>A0A1T5FS34</accession>
<name>A0A1T5FS34_9SPHN</name>
<evidence type="ECO:0000313" key="1">
    <source>
        <dbReference type="EMBL" id="SKB98983.1"/>
    </source>
</evidence>
<keyword evidence="2" id="KW-1185">Reference proteome</keyword>